<comment type="caution">
    <text evidence="1">The sequence shown here is derived from an EMBL/GenBank/DDBJ whole genome shotgun (WGS) entry which is preliminary data.</text>
</comment>
<accession>A0ACB9TWX0</accession>
<gene>
    <name evidence="1" type="ORF">MML48_1g12632</name>
</gene>
<protein>
    <submittedName>
        <fullName evidence="1">Choline transporter-like (Slc family 44)</fullName>
    </submittedName>
</protein>
<reference evidence="1" key="1">
    <citation type="submission" date="2022-04" db="EMBL/GenBank/DDBJ databases">
        <title>Chromosome-scale genome assembly of Holotrichia oblita Faldermann.</title>
        <authorList>
            <person name="Rongchong L."/>
        </authorList>
    </citation>
    <scope>NUCLEOTIDE SEQUENCE</scope>
    <source>
        <strain evidence="1">81SQS9</strain>
    </source>
</reference>
<organism evidence="1 2">
    <name type="scientific">Holotrichia oblita</name>
    <name type="common">Chafer beetle</name>
    <dbReference type="NCBI Taxonomy" id="644536"/>
    <lineage>
        <taxon>Eukaryota</taxon>
        <taxon>Metazoa</taxon>
        <taxon>Ecdysozoa</taxon>
        <taxon>Arthropoda</taxon>
        <taxon>Hexapoda</taxon>
        <taxon>Insecta</taxon>
        <taxon>Pterygota</taxon>
        <taxon>Neoptera</taxon>
        <taxon>Endopterygota</taxon>
        <taxon>Coleoptera</taxon>
        <taxon>Polyphaga</taxon>
        <taxon>Scarabaeiformia</taxon>
        <taxon>Scarabaeidae</taxon>
        <taxon>Melolonthinae</taxon>
        <taxon>Holotrichia</taxon>
    </lineage>
</organism>
<keyword evidence="2" id="KW-1185">Reference proteome</keyword>
<dbReference type="Proteomes" id="UP001056778">
    <property type="component" value="Chromosome 1"/>
</dbReference>
<proteinExistence type="predicted"/>
<dbReference type="EMBL" id="CM043015">
    <property type="protein sequence ID" value="KAI4471351.1"/>
    <property type="molecule type" value="Genomic_DNA"/>
</dbReference>
<evidence type="ECO:0000313" key="1">
    <source>
        <dbReference type="EMBL" id="KAI4471351.1"/>
    </source>
</evidence>
<sequence length="408" mass="46427">MLVHNALPSYFIFSVILVALLRFFVGFLVWVVLIGVVLFSTIVTGILWYLYKQHTDDKNNEIAYFGITISNDKKSYYLVGAIIATVVTLCVIAIIFALRKRIKLVVQLFTEAGKSITAMPLLLFEPILTLTSLLGVIICWFYFCLWIQSSGYLTYIREQFFTYQPDTAMKIAGFWNLFCMLWMCEFIIGCQHMVLAGSIATWYFTRNKNNLGNPVLYSFYNLVKYHLGSVCFGSLLVASVQLVRILLAMLQRYLRNKTGKCARCTLSCCQCCLYCFEKILKYISRNAYIEIAMYGRNFCESGRQAFKLLVNNSLRVTVINSVGDFVLLLTKILVVVATVLIGIQMLEMAIDTIFLCFCEDCEQNDGISRPYYMSKSLMNFVENSKKAMNVQNGPPIPNAPPTTITDKV</sequence>
<name>A0ACB9TWX0_HOLOL</name>
<evidence type="ECO:0000313" key="2">
    <source>
        <dbReference type="Proteomes" id="UP001056778"/>
    </source>
</evidence>